<feature type="modified residue" description="4-aspartylphosphate" evidence="1">
    <location>
        <position position="27"/>
    </location>
</feature>
<organism evidence="3 4">
    <name type="scientific">Paenibacillus hexagrammi</name>
    <dbReference type="NCBI Taxonomy" id="2908839"/>
    <lineage>
        <taxon>Bacteria</taxon>
        <taxon>Bacillati</taxon>
        <taxon>Bacillota</taxon>
        <taxon>Bacilli</taxon>
        <taxon>Bacillales</taxon>
        <taxon>Paenibacillaceae</taxon>
        <taxon>Paenibacillus</taxon>
    </lineage>
</organism>
<feature type="domain" description="Response regulatory" evidence="2">
    <location>
        <begin position="1"/>
        <end position="92"/>
    </location>
</feature>
<evidence type="ECO:0000313" key="4">
    <source>
        <dbReference type="Proteomes" id="UP001649230"/>
    </source>
</evidence>
<dbReference type="SUPFAM" id="SSF52172">
    <property type="entry name" value="CheY-like"/>
    <property type="match status" value="1"/>
</dbReference>
<gene>
    <name evidence="3" type="ORF">L0M14_29545</name>
</gene>
<name>A0ABY3SIH1_9BACL</name>
<dbReference type="PROSITE" id="PS50110">
    <property type="entry name" value="RESPONSE_REGULATORY"/>
    <property type="match status" value="1"/>
</dbReference>
<dbReference type="InterPro" id="IPR011006">
    <property type="entry name" value="CheY-like_superfamily"/>
</dbReference>
<dbReference type="Gene3D" id="3.40.50.2300">
    <property type="match status" value="1"/>
</dbReference>
<proteinExistence type="predicted"/>
<accession>A0ABY3SIH1</accession>
<dbReference type="EMBL" id="CP090978">
    <property type="protein sequence ID" value="UJF33588.1"/>
    <property type="molecule type" value="Genomic_DNA"/>
</dbReference>
<dbReference type="RefSeq" id="WP_235119961.1">
    <property type="nucleotide sequence ID" value="NZ_CP090978.1"/>
</dbReference>
<reference evidence="3 4" key="1">
    <citation type="journal article" date="2024" name="Int. J. Syst. Evol. Microbiol.">
        <title>Paenibacillus hexagrammi sp. nov., a novel bacterium isolated from the gut content of Hexagrammos agrammus.</title>
        <authorList>
            <person name="Jung H.K."/>
            <person name="Kim D.G."/>
            <person name="Zin H."/>
            <person name="Park J."/>
            <person name="Jung H."/>
            <person name="Kim Y.O."/>
            <person name="Kong H.J."/>
            <person name="Kim J.W."/>
            <person name="Kim Y.S."/>
        </authorList>
    </citation>
    <scope>NUCLEOTIDE SEQUENCE [LARGE SCALE GENOMIC DNA]</scope>
    <source>
        <strain evidence="3 4">YPD9-1</strain>
    </source>
</reference>
<protein>
    <recommendedName>
        <fullName evidence="2">Response regulatory domain-containing protein</fullName>
    </recommendedName>
</protein>
<evidence type="ECO:0000313" key="3">
    <source>
        <dbReference type="EMBL" id="UJF33588.1"/>
    </source>
</evidence>
<dbReference type="Proteomes" id="UP001649230">
    <property type="component" value="Chromosome"/>
</dbReference>
<dbReference type="InterPro" id="IPR001789">
    <property type="entry name" value="Sig_transdc_resp-reg_receiver"/>
</dbReference>
<evidence type="ECO:0000259" key="2">
    <source>
        <dbReference type="PROSITE" id="PS50110"/>
    </source>
</evidence>
<sequence>MQLRSAEEGILSLQRKPGERPLLFIVDILLEGAKTGWDFLAELYRHPVYAQTPVIVSTALEAPHDYHEKEVEKYLKKPFTMERLVDVAKHLLESRSHHAYIFPAQDKEFLSSALERSGIQISDMKENLDMIEVEIKRSHDTQDTDAEAEAE</sequence>
<keyword evidence="1" id="KW-0597">Phosphoprotein</keyword>
<keyword evidence="4" id="KW-1185">Reference proteome</keyword>
<evidence type="ECO:0000256" key="1">
    <source>
        <dbReference type="PROSITE-ProRule" id="PRU00169"/>
    </source>
</evidence>